<evidence type="ECO:0000256" key="2">
    <source>
        <dbReference type="RuleBase" id="RU000384"/>
    </source>
</evidence>
<dbReference type="PANTHER" id="PTHR43785">
    <property type="entry name" value="GAMMA-GLUTAMYLPUTRESCINE SYNTHETASE"/>
    <property type="match status" value="1"/>
</dbReference>
<dbReference type="SUPFAM" id="SSF54368">
    <property type="entry name" value="Glutamine synthetase, N-terminal domain"/>
    <property type="match status" value="1"/>
</dbReference>
<gene>
    <name evidence="5" type="ORF">GBAR_LOCUS26162</name>
</gene>
<dbReference type="InterPro" id="IPR008146">
    <property type="entry name" value="Gln_synth_cat_dom"/>
</dbReference>
<dbReference type="InterPro" id="IPR014746">
    <property type="entry name" value="Gln_synth/guanido_kin_cat_dom"/>
</dbReference>
<feature type="compositionally biased region" description="Low complexity" evidence="3">
    <location>
        <begin position="162"/>
        <end position="177"/>
    </location>
</feature>
<dbReference type="AlphaFoldDB" id="A0AA35TGP2"/>
<dbReference type="Pfam" id="PF00120">
    <property type="entry name" value="Gln-synt_C"/>
    <property type="match status" value="2"/>
</dbReference>
<proteinExistence type="inferred from homology"/>
<reference evidence="5" key="1">
    <citation type="submission" date="2023-03" db="EMBL/GenBank/DDBJ databases">
        <authorList>
            <person name="Steffen K."/>
            <person name="Cardenas P."/>
        </authorList>
    </citation>
    <scope>NUCLEOTIDE SEQUENCE</scope>
</reference>
<evidence type="ECO:0000313" key="5">
    <source>
        <dbReference type="EMBL" id="CAI8047344.1"/>
    </source>
</evidence>
<accession>A0AA35TGP2</accession>
<feature type="domain" description="GS catalytic" evidence="4">
    <location>
        <begin position="110"/>
        <end position="167"/>
    </location>
</feature>
<keyword evidence="1" id="KW-0436">Ligase</keyword>
<dbReference type="Gene3D" id="3.30.590.10">
    <property type="entry name" value="Glutamine synthetase/guanido kinase, catalytic domain"/>
    <property type="match status" value="1"/>
</dbReference>
<dbReference type="InterPro" id="IPR036651">
    <property type="entry name" value="Gln_synt_N_sf"/>
</dbReference>
<evidence type="ECO:0000259" key="4">
    <source>
        <dbReference type="Pfam" id="PF00120"/>
    </source>
</evidence>
<dbReference type="GO" id="GO:0006598">
    <property type="term" value="P:polyamine catabolic process"/>
    <property type="evidence" value="ECO:0007669"/>
    <property type="project" value="TreeGrafter"/>
</dbReference>
<comment type="caution">
    <text evidence="5">The sequence shown here is derived from an EMBL/GenBank/DDBJ whole genome shotgun (WGS) entry which is preliminary data.</text>
</comment>
<organism evidence="5 6">
    <name type="scientific">Geodia barretti</name>
    <name type="common">Barrett's horny sponge</name>
    <dbReference type="NCBI Taxonomy" id="519541"/>
    <lineage>
        <taxon>Eukaryota</taxon>
        <taxon>Metazoa</taxon>
        <taxon>Porifera</taxon>
        <taxon>Demospongiae</taxon>
        <taxon>Heteroscleromorpha</taxon>
        <taxon>Tetractinellida</taxon>
        <taxon>Astrophorina</taxon>
        <taxon>Geodiidae</taxon>
        <taxon>Geodia</taxon>
    </lineage>
</organism>
<protein>
    <submittedName>
        <fullName evidence="5">Glutamine synthetase</fullName>
    </submittedName>
</protein>
<dbReference type="EMBL" id="CASHTH010003626">
    <property type="protein sequence ID" value="CAI8047344.1"/>
    <property type="molecule type" value="Genomic_DNA"/>
</dbReference>
<sequence>MLELEHRRGRVHGARPLAARADRGKILPTDKFIEGLAGGQHRLPKNVLVHTLTGDFPPPGAVSIDVSDSDFVLEPDPATLTLVPWYNEPTAQVIADCVLRDGGHSPFYSRRVLARLLERYVERGWHPVIAPEIEFYLVEKNTDPDQPLKPPIGASGRREAGARSFASARASRSTSAGVTTTASRACVCRDAPPRNRRVENRLPGSDTNPYLTIAATLAAGYLGMTEALEPSPPVEGEETGAFETLPLDLRTALEQFEILGRSPRHVRRALRQGFTEVVQAEYDAYLRVVSSWERKFLLLAV</sequence>
<dbReference type="GO" id="GO:0004356">
    <property type="term" value="F:glutamine synthetase activity"/>
    <property type="evidence" value="ECO:0007669"/>
    <property type="project" value="InterPro"/>
</dbReference>
<dbReference type="PANTHER" id="PTHR43785:SF3">
    <property type="entry name" value="GS CATALYTIC DOMAIN-CONTAINING PROTEIN"/>
    <property type="match status" value="1"/>
</dbReference>
<evidence type="ECO:0000256" key="1">
    <source>
        <dbReference type="ARBA" id="ARBA00022598"/>
    </source>
</evidence>
<dbReference type="Proteomes" id="UP001174909">
    <property type="component" value="Unassembled WGS sequence"/>
</dbReference>
<dbReference type="SUPFAM" id="SSF55931">
    <property type="entry name" value="Glutamine synthetase/guanido kinase"/>
    <property type="match status" value="2"/>
</dbReference>
<dbReference type="Gene3D" id="3.10.20.70">
    <property type="entry name" value="Glutamine synthetase, N-terminal domain"/>
    <property type="match status" value="1"/>
</dbReference>
<name>A0AA35TGP2_GEOBA</name>
<feature type="domain" description="GS catalytic" evidence="4">
    <location>
        <begin position="184"/>
        <end position="295"/>
    </location>
</feature>
<evidence type="ECO:0000256" key="3">
    <source>
        <dbReference type="SAM" id="MobiDB-lite"/>
    </source>
</evidence>
<keyword evidence="6" id="KW-1185">Reference proteome</keyword>
<comment type="similarity">
    <text evidence="2">Belongs to the glutamine synthetase family.</text>
</comment>
<dbReference type="GO" id="GO:0006542">
    <property type="term" value="P:glutamine biosynthetic process"/>
    <property type="evidence" value="ECO:0007669"/>
    <property type="project" value="InterPro"/>
</dbReference>
<evidence type="ECO:0000313" key="6">
    <source>
        <dbReference type="Proteomes" id="UP001174909"/>
    </source>
</evidence>
<feature type="region of interest" description="Disordered" evidence="3">
    <location>
        <begin position="144"/>
        <end position="177"/>
    </location>
</feature>